<feature type="transmembrane region" description="Helical" evidence="1">
    <location>
        <begin position="263"/>
        <end position="285"/>
    </location>
</feature>
<name>A0A380RV04_FIBSU</name>
<accession>A0A380RV04</accession>
<organism evidence="3 4">
    <name type="scientific">Fibrobacter succinogenes</name>
    <name type="common">Bacteroides succinogenes</name>
    <dbReference type="NCBI Taxonomy" id="833"/>
    <lineage>
        <taxon>Bacteria</taxon>
        <taxon>Pseudomonadati</taxon>
        <taxon>Fibrobacterota</taxon>
        <taxon>Fibrobacteria</taxon>
        <taxon>Fibrobacterales</taxon>
        <taxon>Fibrobacteraceae</taxon>
        <taxon>Fibrobacter</taxon>
    </lineage>
</organism>
<keyword evidence="1" id="KW-0812">Transmembrane</keyword>
<dbReference type="EMBL" id="UHJL01000001">
    <property type="protein sequence ID" value="SUQ19244.1"/>
    <property type="molecule type" value="Genomic_DNA"/>
</dbReference>
<dbReference type="SUPFAM" id="SSF53448">
    <property type="entry name" value="Nucleotide-diphospho-sugar transferases"/>
    <property type="match status" value="1"/>
</dbReference>
<dbReference type="PANTHER" id="PTHR43685:SF2">
    <property type="entry name" value="GLYCOSYLTRANSFERASE 2-LIKE DOMAIN-CONTAINING PROTEIN"/>
    <property type="match status" value="1"/>
</dbReference>
<dbReference type="InterPro" id="IPR050834">
    <property type="entry name" value="Glycosyltransf_2"/>
</dbReference>
<dbReference type="PANTHER" id="PTHR43685">
    <property type="entry name" value="GLYCOSYLTRANSFERASE"/>
    <property type="match status" value="1"/>
</dbReference>
<feature type="domain" description="Glycosyltransferase 2-like" evidence="2">
    <location>
        <begin position="7"/>
        <end position="172"/>
    </location>
</feature>
<evidence type="ECO:0000313" key="4">
    <source>
        <dbReference type="Proteomes" id="UP000255423"/>
    </source>
</evidence>
<evidence type="ECO:0000313" key="3">
    <source>
        <dbReference type="EMBL" id="SUQ19244.1"/>
    </source>
</evidence>
<keyword evidence="1" id="KW-1133">Transmembrane helix</keyword>
<dbReference type="InterPro" id="IPR001173">
    <property type="entry name" value="Glyco_trans_2-like"/>
</dbReference>
<keyword evidence="3" id="KW-0808">Transferase</keyword>
<dbReference type="AlphaFoldDB" id="A0A380RV04"/>
<gene>
    <name evidence="3" type="ORF">SAMN05661053_0473</name>
</gene>
<evidence type="ECO:0000256" key="1">
    <source>
        <dbReference type="SAM" id="Phobius"/>
    </source>
</evidence>
<dbReference type="Pfam" id="PF00535">
    <property type="entry name" value="Glycos_transf_2"/>
    <property type="match status" value="1"/>
</dbReference>
<protein>
    <submittedName>
        <fullName evidence="3">Glycosyltransferase involved in cell wall bisynthesis</fullName>
    </submittedName>
</protein>
<dbReference type="Proteomes" id="UP000255423">
    <property type="component" value="Unassembled WGS sequence"/>
</dbReference>
<dbReference type="RefSeq" id="WP_109571949.1">
    <property type="nucleotide sequence ID" value="NZ_UHJL01000001.1"/>
</dbReference>
<dbReference type="InterPro" id="IPR029044">
    <property type="entry name" value="Nucleotide-diphossugar_trans"/>
</dbReference>
<evidence type="ECO:0000259" key="2">
    <source>
        <dbReference type="Pfam" id="PF00535"/>
    </source>
</evidence>
<dbReference type="Gene3D" id="3.90.550.10">
    <property type="entry name" value="Spore Coat Polysaccharide Biosynthesis Protein SpsA, Chain A"/>
    <property type="match status" value="1"/>
</dbReference>
<proteinExistence type="predicted"/>
<sequence length="295" mass="34581">MKDKMVSVVITTYGRIGTLIFEAINSVRNQTYKNIEIIVVDDNGIGSEFQKLNEELLKRETDIRYLANKKNLGAQASRNLGILASKGEFVACLDDDDLWAPKKIEKQLKLIETEKLDLVYCNGYRFYNDDIEQKKLYQFNFISNECLDFLTELRSDHIGSTSIPLMRKDSLAQTGLFDVNMPARQDYEMWLRFCKHCKVKGINEPLFYYRYHSGNRITKSYSKEIRSYRLLLNKYKDDYRNDSVAKANILFTLCRTYIKSKKLFHALIYGFYSFVCNPAVVIKIIRKFKQNKAQF</sequence>
<keyword evidence="1" id="KW-0472">Membrane</keyword>
<dbReference type="GO" id="GO:0016740">
    <property type="term" value="F:transferase activity"/>
    <property type="evidence" value="ECO:0007669"/>
    <property type="project" value="UniProtKB-KW"/>
</dbReference>
<reference evidence="3 4" key="1">
    <citation type="submission" date="2017-08" db="EMBL/GenBank/DDBJ databases">
        <authorList>
            <person name="de Groot N.N."/>
        </authorList>
    </citation>
    <scope>NUCLEOTIDE SEQUENCE [LARGE SCALE GENOMIC DNA]</scope>
    <source>
        <strain evidence="3 4">HM2</strain>
    </source>
</reference>